<dbReference type="InterPro" id="IPR018522">
    <property type="entry name" value="TopoIIA_CS"/>
</dbReference>
<dbReference type="FunFam" id="3.40.50.670:FF:000001">
    <property type="entry name" value="DNA topoisomerase 2"/>
    <property type="match status" value="2"/>
</dbReference>
<dbReference type="InterPro" id="IPR003594">
    <property type="entry name" value="HATPase_dom"/>
</dbReference>
<dbReference type="SUPFAM" id="SSF56719">
    <property type="entry name" value="Type II DNA topoisomerase"/>
    <property type="match status" value="1"/>
</dbReference>
<feature type="region of interest" description="Disordered" evidence="17">
    <location>
        <begin position="1497"/>
        <end position="1633"/>
    </location>
</feature>
<dbReference type="PANTHER" id="PTHR10169">
    <property type="entry name" value="DNA TOPOISOMERASE/GYRASE"/>
    <property type="match status" value="1"/>
</dbReference>
<dbReference type="GO" id="GO:0006265">
    <property type="term" value="P:DNA topological change"/>
    <property type="evidence" value="ECO:0007669"/>
    <property type="project" value="UniProtKB-UniRule"/>
</dbReference>
<evidence type="ECO:0000256" key="7">
    <source>
        <dbReference type="ARBA" id="ARBA00022723"/>
    </source>
</evidence>
<dbReference type="Gene3D" id="3.30.1360.40">
    <property type="match status" value="1"/>
</dbReference>
<dbReference type="InterPro" id="IPR036890">
    <property type="entry name" value="HATPase_C_sf"/>
</dbReference>
<dbReference type="CDD" id="cd03365">
    <property type="entry name" value="TOPRIM_TopoIIA"/>
    <property type="match status" value="1"/>
</dbReference>
<comment type="cofactor">
    <cofactor evidence="3">
        <name>Mg(2+)</name>
        <dbReference type="ChEBI" id="CHEBI:18420"/>
    </cofactor>
</comment>
<dbReference type="OrthoDB" id="276498at2759"/>
<dbReference type="Pfam" id="PF01751">
    <property type="entry name" value="Toprim"/>
    <property type="match status" value="1"/>
</dbReference>
<keyword evidence="12 15" id="KW-0238">DNA-binding</keyword>
<dbReference type="InterPro" id="IPR050634">
    <property type="entry name" value="DNA_Topoisomerase_II"/>
</dbReference>
<sequence length="1633" mass="183302">MAPTTTLKTKPAVKKRPKPESDDDDDDMFRDGESDLSHTPPSSKKQKKAPAAKKSSGKPLAEIENDSFMHVDGPSEPKQKKSATETYQKLTQLEHILKRPDTYIGSVERIEQQMWVFDKETNLMANRKISFVPGLYKIFDEILVNAADNKQRDSTMSYIKVTINREAGEITVENDGKGIPVEIHQKEKIYIPEMVFGHLLTGSNYDDNEKKTVGGRNGYGAKLCNVFSTEFSVETQDSSNGKRYKQVWTDNMSKVGKPKITSNKSKDFVRVYFKADFNRFGMPDGIDDDLESLIIRRVYDLAGTVTGVKVHLNGEQLKTNNFKKYCEMYAKAIAKERGDQGEGEQPPVATVHFEDTKAHERWQIGFTVSDGSFQQVSFVNSIATTSGGTHVNYIADQICEALLKDLGKKMKGHNLKLNHIRNHIFIFVNCLVDNPAFTSQTKEQLTTKKSAFGSKCELTDAFIKKIRSTDAIENIIHFAEKKADKMMAKSDGNKRSRISNDKLVDANLAGTRYGHECTLILTEGDSARALAVAGRAVLDPDRIGVFPLRGKMLNVRDASLDQITKNKEIQNIKQFLGLKHKQVYTDTKGLRYGHLMIMADQDHDGSHIKGLLINFLQVQFPSLLQIPDFFREFITPVVKVWQGSNPKKPQKLKSFFTLPQYEEWKEAHNSEIKRWHYKYFKGLGTSSNEDAQVYFTNLDEHLKEFDVMRPDEADLFDLAFSKKKADARKEWLGNFIPGTFLDHSTKQITYTDFVNRELILFSMADNMRSIPSVIDGLKPGQRKVIYACFKRNLVKDQKVVELAGYVSGETSYHHGEASLQQTIIGLAQNFVGSNNVTCLEPSGNFGSRLQGGSDAASARYIYTRLSPFARRIFSSLDEPNLEAQYEDGKMIEPKIYVPVIPMVLVNGADGIGTGWSTSIPNYHPEDIVRNLKRRMGRLVDGDDEEKPFETMTPWWRGWKGTAEPDGTGKFKFNGIAFQDDKNPNEVIITELPIRMWTDDFKSRLEEIIRAEKSPSFIKDYKEFNDHKNVHFVIQMEEKHMKAALDEGLLDRFKLNKAINTTNLVAFDTNGQIRKYEKVEDILEEYYVYRMDYYTQRKAHWLKVYHADYRKLKNQARFIEEIIDNKLIVSKKKKAVLVQELRDRKYEAFPKGEDAKKARSTDEDLDQDEADAEEIENDGGTRDYDYLLSMPIWALTMERLERLKKQIAAKKAEHDDLECLSEKDLWCNDLDAFLAEWHTQVALDAEIQTSIRRMGRRVSKKIGAGKGRRARDDDDYNPTKPKATAKAAKAVVKVEPKAHERFATIFGGKPKAKPATNTVGHDGASDPPEPASDFSDDDYAALSKKPAKKPSPAESVSDVPAAPAAEDAGNGRTKRAAASKAKTWVMDDDDSESDDDDKMLGDVGAMVRGIGEPATNTANGRLSLFAMSRPESSHGNAAANGLSRGLKPKPSRTFDFDSHDDTNYEMLARSSPAKSPKKDDVDSFLSDDDLPVVTKVTKTAKASSSSAAISKAPLSVVPAAKKGRGRPAGTKNKTKTAEPVKSKPAHLSPAAKAYAAKKASKPKKTFFSDDEDDDDVAMEEPPSPVVPKARGRPARAATVTKAKPIYIDDDEEDSLVMDDNDDEESDVYAMDDSD</sequence>
<dbReference type="PROSITE" id="PS00177">
    <property type="entry name" value="TOPOISOMERASE_II"/>
    <property type="match status" value="1"/>
</dbReference>
<dbReference type="Gene3D" id="3.90.199.10">
    <property type="entry name" value="Topoisomerase II, domain 5"/>
    <property type="match status" value="1"/>
</dbReference>
<dbReference type="GO" id="GO:0005634">
    <property type="term" value="C:nucleus"/>
    <property type="evidence" value="ECO:0007669"/>
    <property type="project" value="EnsemblFungi"/>
</dbReference>
<dbReference type="GO" id="GO:0046872">
    <property type="term" value="F:metal ion binding"/>
    <property type="evidence" value="ECO:0007669"/>
    <property type="project" value="UniProtKB-KW"/>
</dbReference>
<dbReference type="SUPFAM" id="SSF55874">
    <property type="entry name" value="ATPase domain of HSP90 chaperone/DNA topoisomerase II/histidine kinase"/>
    <property type="match status" value="1"/>
</dbReference>
<evidence type="ECO:0000256" key="17">
    <source>
        <dbReference type="SAM" id="MobiDB-lite"/>
    </source>
</evidence>
<organism evidence="20 21">
    <name type="scientific">Phaeoacremonium minimum (strain UCR-PA7)</name>
    <name type="common">Esca disease fungus</name>
    <name type="synonym">Togninia minima</name>
    <dbReference type="NCBI Taxonomy" id="1286976"/>
    <lineage>
        <taxon>Eukaryota</taxon>
        <taxon>Fungi</taxon>
        <taxon>Dikarya</taxon>
        <taxon>Ascomycota</taxon>
        <taxon>Pezizomycotina</taxon>
        <taxon>Sordariomycetes</taxon>
        <taxon>Sordariomycetidae</taxon>
        <taxon>Togniniales</taxon>
        <taxon>Togniniaceae</taxon>
        <taxon>Phaeoacremonium</taxon>
    </lineage>
</organism>
<feature type="compositionally biased region" description="Acidic residues" evidence="17">
    <location>
        <begin position="1606"/>
        <end position="1633"/>
    </location>
</feature>
<dbReference type="GO" id="GO:0034506">
    <property type="term" value="C:chromosome, centromeric core domain"/>
    <property type="evidence" value="ECO:0007669"/>
    <property type="project" value="EnsemblFungi"/>
</dbReference>
<dbReference type="GeneID" id="19328916"/>
<feature type="region of interest" description="Disordered" evidence="17">
    <location>
        <begin position="1430"/>
        <end position="1458"/>
    </location>
</feature>
<comment type="catalytic activity">
    <reaction evidence="1 15 16">
        <text>ATP-dependent breakage, passage and rejoining of double-stranded DNA.</text>
        <dbReference type="EC" id="5.6.2.2"/>
    </reaction>
</comment>
<feature type="compositionally biased region" description="Basic and acidic residues" evidence="17">
    <location>
        <begin position="1291"/>
        <end position="1301"/>
    </location>
</feature>
<evidence type="ECO:0000256" key="9">
    <source>
        <dbReference type="ARBA" id="ARBA00022840"/>
    </source>
</evidence>
<dbReference type="CDD" id="cd00187">
    <property type="entry name" value="TOP4c"/>
    <property type="match status" value="1"/>
</dbReference>
<dbReference type="FunFam" id="3.30.565.10:FF:000004">
    <property type="entry name" value="DNA topoisomerase 2"/>
    <property type="match status" value="1"/>
</dbReference>
<evidence type="ECO:0000313" key="21">
    <source>
        <dbReference type="Proteomes" id="UP000014074"/>
    </source>
</evidence>
<keyword evidence="8 16" id="KW-0547">Nucleotide-binding</keyword>
<dbReference type="PROSITE" id="PS50880">
    <property type="entry name" value="TOPRIM"/>
    <property type="match status" value="1"/>
</dbReference>
<accession>R8BAN7</accession>
<feature type="compositionally biased region" description="Low complexity" evidence="17">
    <location>
        <begin position="1497"/>
        <end position="1511"/>
    </location>
</feature>
<dbReference type="FunFam" id="3.30.1360.40:FF:000003">
    <property type="entry name" value="DNA topoisomerase 2"/>
    <property type="match status" value="1"/>
</dbReference>
<dbReference type="Gene3D" id="1.10.268.10">
    <property type="entry name" value="Topoisomerase, domain 3"/>
    <property type="match status" value="1"/>
</dbReference>
<comment type="similarity">
    <text evidence="4 16">Belongs to the type II topoisomerase family.</text>
</comment>
<dbReference type="InterPro" id="IPR014721">
    <property type="entry name" value="Ribsml_uS5_D2-typ_fold_subgr"/>
</dbReference>
<dbReference type="EC" id="5.6.2.2" evidence="5 16"/>
<keyword evidence="13 15" id="KW-0413">Isomerase</keyword>
<dbReference type="SMART" id="SM00387">
    <property type="entry name" value="HATPase_c"/>
    <property type="match status" value="1"/>
</dbReference>
<dbReference type="SMART" id="SM00434">
    <property type="entry name" value="TOP4c"/>
    <property type="match status" value="1"/>
</dbReference>
<dbReference type="FunFam" id="3.90.199.10:FF:000002">
    <property type="entry name" value="DNA topoisomerase 2"/>
    <property type="match status" value="1"/>
</dbReference>
<dbReference type="CDD" id="cd16930">
    <property type="entry name" value="HATPase_TopII-like"/>
    <property type="match status" value="1"/>
</dbReference>
<dbReference type="PROSITE" id="PS52040">
    <property type="entry name" value="TOPO_IIA"/>
    <property type="match status" value="1"/>
</dbReference>
<comment type="subunit">
    <text evidence="16">Homodimer.</text>
</comment>
<feature type="compositionally biased region" description="Basic and acidic residues" evidence="17">
    <location>
        <begin position="67"/>
        <end position="83"/>
    </location>
</feature>
<dbReference type="FunFam" id="3.30.230.10:FF:000008">
    <property type="entry name" value="DNA topoisomerase 2"/>
    <property type="match status" value="1"/>
</dbReference>
<evidence type="ECO:0000256" key="1">
    <source>
        <dbReference type="ARBA" id="ARBA00000185"/>
    </source>
</evidence>
<feature type="compositionally biased region" description="Low complexity" evidence="17">
    <location>
        <begin position="1339"/>
        <end position="1356"/>
    </location>
</feature>
<evidence type="ECO:0000256" key="4">
    <source>
        <dbReference type="ARBA" id="ARBA00011080"/>
    </source>
</evidence>
<evidence type="ECO:0000256" key="2">
    <source>
        <dbReference type="ARBA" id="ARBA00001913"/>
    </source>
</evidence>
<name>R8BAN7_PHAM7</name>
<evidence type="ECO:0000256" key="11">
    <source>
        <dbReference type="ARBA" id="ARBA00023029"/>
    </source>
</evidence>
<dbReference type="Gene3D" id="3.30.230.10">
    <property type="match status" value="1"/>
</dbReference>
<dbReference type="PRINTS" id="PR01158">
    <property type="entry name" value="TOPISMRASEII"/>
</dbReference>
<evidence type="ECO:0000256" key="5">
    <source>
        <dbReference type="ARBA" id="ARBA00012895"/>
    </source>
</evidence>
<feature type="region of interest" description="Disordered" evidence="17">
    <location>
        <begin position="1255"/>
        <end position="1399"/>
    </location>
</feature>
<evidence type="ECO:0000256" key="6">
    <source>
        <dbReference type="ARBA" id="ARBA00019635"/>
    </source>
</evidence>
<dbReference type="Gene3D" id="3.40.50.670">
    <property type="match status" value="1"/>
</dbReference>
<feature type="domain" description="Toprim" evidence="18">
    <location>
        <begin position="517"/>
        <end position="635"/>
    </location>
</feature>
<dbReference type="InterPro" id="IPR031660">
    <property type="entry name" value="TOPRIM_C"/>
</dbReference>
<feature type="compositionally biased region" description="Acidic residues" evidence="17">
    <location>
        <begin position="1162"/>
        <end position="1176"/>
    </location>
</feature>
<evidence type="ECO:0000256" key="10">
    <source>
        <dbReference type="ARBA" id="ARBA00022842"/>
    </source>
</evidence>
<feature type="region of interest" description="Disordered" evidence="17">
    <location>
        <begin position="1466"/>
        <end position="1485"/>
    </location>
</feature>
<dbReference type="PRINTS" id="PR00418">
    <property type="entry name" value="TPI2FAMILY"/>
</dbReference>
<dbReference type="GO" id="GO:0007076">
    <property type="term" value="P:mitotic chromosome condensation"/>
    <property type="evidence" value="ECO:0007669"/>
    <property type="project" value="EnsemblFungi"/>
</dbReference>
<keyword evidence="10" id="KW-0460">Magnesium</keyword>
<dbReference type="GO" id="GO:0006325">
    <property type="term" value="P:chromatin organization"/>
    <property type="evidence" value="ECO:0007669"/>
    <property type="project" value="EnsemblFungi"/>
</dbReference>
<dbReference type="InterPro" id="IPR013760">
    <property type="entry name" value="Topo_IIA-like_dom_sf"/>
</dbReference>
<comment type="function">
    <text evidence="14 16">Control of topological states of DNA by transient breakage and subsequent rejoining of DNA strands. Topoisomerase II makes double-strand breaks.</text>
</comment>
<dbReference type="Pfam" id="PF00521">
    <property type="entry name" value="DNA_topoisoIV"/>
    <property type="match status" value="1"/>
</dbReference>
<evidence type="ECO:0000259" key="18">
    <source>
        <dbReference type="PROSITE" id="PS50880"/>
    </source>
</evidence>
<dbReference type="InterPro" id="IPR013506">
    <property type="entry name" value="Topo_IIA_bsu_dom2"/>
</dbReference>
<dbReference type="InterPro" id="IPR001241">
    <property type="entry name" value="Topo_IIA"/>
</dbReference>
<feature type="active site" description="O-(5'-phospho-DNA)-tyrosine intermediate" evidence="15">
    <location>
        <position position="860"/>
    </location>
</feature>
<feature type="compositionally biased region" description="Basic and acidic residues" evidence="17">
    <location>
        <begin position="1151"/>
        <end position="1161"/>
    </location>
</feature>
<proteinExistence type="inferred from homology"/>
<reference evidence="21" key="1">
    <citation type="journal article" date="2013" name="Genome Announc.">
        <title>Draft genome sequence of the ascomycete Phaeoacremonium aleophilum strain UCR-PA7, a causal agent of the esca disease complex in grapevines.</title>
        <authorList>
            <person name="Blanco-Ulate B."/>
            <person name="Rolshausen P."/>
            <person name="Cantu D."/>
        </authorList>
    </citation>
    <scope>NUCLEOTIDE SEQUENCE [LARGE SCALE GENOMIC DNA]</scope>
    <source>
        <strain evidence="21">UCR-PA7</strain>
    </source>
</reference>
<evidence type="ECO:0000256" key="8">
    <source>
        <dbReference type="ARBA" id="ARBA00022741"/>
    </source>
</evidence>
<dbReference type="PANTHER" id="PTHR10169:SF38">
    <property type="entry name" value="DNA TOPOISOMERASE 2"/>
    <property type="match status" value="1"/>
</dbReference>
<dbReference type="GO" id="GO:0000791">
    <property type="term" value="C:euchromatin"/>
    <property type="evidence" value="ECO:0007669"/>
    <property type="project" value="EnsemblFungi"/>
</dbReference>
<dbReference type="FunFam" id="3.30.1490.30:FF:000001">
    <property type="entry name" value="DNA topoisomerase 2"/>
    <property type="match status" value="1"/>
</dbReference>
<evidence type="ECO:0000313" key="20">
    <source>
        <dbReference type="EMBL" id="EON96378.1"/>
    </source>
</evidence>
<keyword evidence="11 15" id="KW-0799">Topoisomerase</keyword>
<evidence type="ECO:0000256" key="13">
    <source>
        <dbReference type="ARBA" id="ARBA00023235"/>
    </source>
</evidence>
<dbReference type="InterPro" id="IPR013759">
    <property type="entry name" value="Topo_IIA_B_C"/>
</dbReference>
<dbReference type="KEGG" id="tmn:UCRPA7_8097"/>
<dbReference type="InterPro" id="IPR001154">
    <property type="entry name" value="TopoII_euk"/>
</dbReference>
<evidence type="ECO:0000256" key="14">
    <source>
        <dbReference type="ARBA" id="ARBA00053943"/>
    </source>
</evidence>
<dbReference type="Gene3D" id="3.30.1490.30">
    <property type="match status" value="1"/>
</dbReference>
<feature type="domain" description="Topo IIA-type catalytic" evidence="19">
    <location>
        <begin position="770"/>
        <end position="1229"/>
    </location>
</feature>
<dbReference type="SUPFAM" id="SSF54211">
    <property type="entry name" value="Ribosomal protein S5 domain 2-like"/>
    <property type="match status" value="1"/>
</dbReference>
<evidence type="ECO:0000259" key="19">
    <source>
        <dbReference type="PROSITE" id="PS52040"/>
    </source>
</evidence>
<dbReference type="InterPro" id="IPR034157">
    <property type="entry name" value="TOPRIM_TopoII"/>
</dbReference>
<gene>
    <name evidence="20" type="ORF">UCRPA7_8097</name>
</gene>
<dbReference type="InterPro" id="IPR002205">
    <property type="entry name" value="Topo_IIA_dom_A"/>
</dbReference>
<dbReference type="GO" id="GO:0000712">
    <property type="term" value="P:resolution of meiotic recombination intermediates"/>
    <property type="evidence" value="ECO:0007669"/>
    <property type="project" value="EnsemblFungi"/>
</dbReference>
<dbReference type="Gene3D" id="3.30.565.10">
    <property type="entry name" value="Histidine kinase-like ATPase, C-terminal domain"/>
    <property type="match status" value="1"/>
</dbReference>
<dbReference type="InterPro" id="IPR013757">
    <property type="entry name" value="Topo_IIA_A_a_sf"/>
</dbReference>
<feature type="compositionally biased region" description="Low complexity" evidence="17">
    <location>
        <begin position="1547"/>
        <end position="1556"/>
    </location>
</feature>
<dbReference type="RefSeq" id="XP_007918807.1">
    <property type="nucleotide sequence ID" value="XM_007920616.1"/>
</dbReference>
<comment type="cofactor">
    <cofactor evidence="2">
        <name>Ca(2+)</name>
        <dbReference type="ChEBI" id="CHEBI:29108"/>
    </cofactor>
</comment>
<evidence type="ECO:0000256" key="16">
    <source>
        <dbReference type="RuleBase" id="RU362094"/>
    </source>
</evidence>
<dbReference type="CDD" id="cd03481">
    <property type="entry name" value="TopoIIA_Trans_ScTopoIIA"/>
    <property type="match status" value="1"/>
</dbReference>
<dbReference type="HOGENOM" id="CLU_001935_2_0_1"/>
<dbReference type="Proteomes" id="UP000014074">
    <property type="component" value="Unassembled WGS sequence"/>
</dbReference>
<keyword evidence="21" id="KW-1185">Reference proteome</keyword>
<feature type="region of interest" description="Disordered" evidence="17">
    <location>
        <begin position="1151"/>
        <end position="1176"/>
    </location>
</feature>
<keyword evidence="7" id="KW-0479">Metal-binding</keyword>
<dbReference type="Pfam" id="PF00204">
    <property type="entry name" value="DNA_gyraseB"/>
    <property type="match status" value="1"/>
</dbReference>
<feature type="compositionally biased region" description="Acidic residues" evidence="17">
    <location>
        <begin position="1385"/>
        <end position="1396"/>
    </location>
</feature>
<dbReference type="Pfam" id="PF02518">
    <property type="entry name" value="HATPase_c"/>
    <property type="match status" value="1"/>
</dbReference>
<dbReference type="Pfam" id="PF16898">
    <property type="entry name" value="TOPRIM_C"/>
    <property type="match status" value="1"/>
</dbReference>
<dbReference type="GO" id="GO:0003918">
    <property type="term" value="F:DNA topoisomerase type II (double strand cut, ATP-hydrolyzing) activity"/>
    <property type="evidence" value="ECO:0007669"/>
    <property type="project" value="UniProtKB-UniRule"/>
</dbReference>
<feature type="compositionally biased region" description="Acidic residues" evidence="17">
    <location>
        <begin position="1567"/>
        <end position="1577"/>
    </location>
</feature>
<dbReference type="SMART" id="SM00433">
    <property type="entry name" value="TOP2c"/>
    <property type="match status" value="1"/>
</dbReference>
<dbReference type="InterPro" id="IPR020568">
    <property type="entry name" value="Ribosomal_Su5_D2-typ_SF"/>
</dbReference>
<evidence type="ECO:0000256" key="3">
    <source>
        <dbReference type="ARBA" id="ARBA00001946"/>
    </source>
</evidence>
<dbReference type="EMBL" id="KB933348">
    <property type="protein sequence ID" value="EON96378.1"/>
    <property type="molecule type" value="Genomic_DNA"/>
</dbReference>
<feature type="compositionally biased region" description="Low complexity" evidence="17">
    <location>
        <begin position="1277"/>
        <end position="1290"/>
    </location>
</feature>
<protein>
    <recommendedName>
        <fullName evidence="6 16">DNA topoisomerase 2</fullName>
        <ecNumber evidence="5 16">5.6.2.2</ecNumber>
    </recommendedName>
</protein>
<evidence type="ECO:0000256" key="12">
    <source>
        <dbReference type="ARBA" id="ARBA00023125"/>
    </source>
</evidence>
<dbReference type="InterPro" id="IPR006171">
    <property type="entry name" value="TOPRIM_dom"/>
</dbReference>
<dbReference type="GO" id="GO:0003677">
    <property type="term" value="F:DNA binding"/>
    <property type="evidence" value="ECO:0007669"/>
    <property type="project" value="UniProtKB-UniRule"/>
</dbReference>
<dbReference type="eggNOG" id="KOG0355">
    <property type="taxonomic scope" value="Eukaryota"/>
</dbReference>
<dbReference type="GO" id="GO:0005524">
    <property type="term" value="F:ATP binding"/>
    <property type="evidence" value="ECO:0007669"/>
    <property type="project" value="UniProtKB-UniRule"/>
</dbReference>
<feature type="region of interest" description="Disordered" evidence="17">
    <location>
        <begin position="1"/>
        <end position="85"/>
    </location>
</feature>
<keyword evidence="9 16" id="KW-0067">ATP-binding</keyword>
<evidence type="ECO:0000256" key="15">
    <source>
        <dbReference type="PROSITE-ProRule" id="PRU01384"/>
    </source>
</evidence>
<dbReference type="InterPro" id="IPR013758">
    <property type="entry name" value="Topo_IIA_A/C_ab"/>
</dbReference>